<evidence type="ECO:0000256" key="1">
    <source>
        <dbReference type="SAM" id="Phobius"/>
    </source>
</evidence>
<name>A0ABR9ZSJ2_9FIRM</name>
<feature type="transmembrane region" description="Helical" evidence="1">
    <location>
        <begin position="12"/>
        <end position="30"/>
    </location>
</feature>
<organism evidence="2 3">
    <name type="scientific">Fusibacter ferrireducens</name>
    <dbReference type="NCBI Taxonomy" id="2785058"/>
    <lineage>
        <taxon>Bacteria</taxon>
        <taxon>Bacillati</taxon>
        <taxon>Bacillota</taxon>
        <taxon>Clostridia</taxon>
        <taxon>Eubacteriales</taxon>
        <taxon>Eubacteriales Family XII. Incertae Sedis</taxon>
        <taxon>Fusibacter</taxon>
    </lineage>
</organism>
<evidence type="ECO:0000313" key="3">
    <source>
        <dbReference type="Proteomes" id="UP000614200"/>
    </source>
</evidence>
<feature type="transmembrane region" description="Helical" evidence="1">
    <location>
        <begin position="36"/>
        <end position="55"/>
    </location>
</feature>
<dbReference type="RefSeq" id="WP_194701323.1">
    <property type="nucleotide sequence ID" value="NZ_JADKNH010000004.1"/>
</dbReference>
<keyword evidence="1" id="KW-0472">Membrane</keyword>
<protein>
    <submittedName>
        <fullName evidence="2">Uncharacterized protein</fullName>
    </submittedName>
</protein>
<gene>
    <name evidence="2" type="ORF">ISU02_08175</name>
</gene>
<dbReference type="Proteomes" id="UP000614200">
    <property type="component" value="Unassembled WGS sequence"/>
</dbReference>
<comment type="caution">
    <text evidence="2">The sequence shown here is derived from an EMBL/GenBank/DDBJ whole genome shotgun (WGS) entry which is preliminary data.</text>
</comment>
<keyword evidence="1" id="KW-0812">Transmembrane</keyword>
<keyword evidence="3" id="KW-1185">Reference proteome</keyword>
<evidence type="ECO:0000313" key="2">
    <source>
        <dbReference type="EMBL" id="MBF4693093.1"/>
    </source>
</evidence>
<dbReference type="EMBL" id="JADKNH010000004">
    <property type="protein sequence ID" value="MBF4693093.1"/>
    <property type="molecule type" value="Genomic_DNA"/>
</dbReference>
<keyword evidence="1" id="KW-1133">Transmembrane helix</keyword>
<accession>A0ABR9ZSJ2</accession>
<sequence length="85" mass="9834">MEKWRRIALRDRILLILVVVVFLIVNKVQAIFPLEAVFYLGGFVGIMLYIGYINTSIYDLKLRVKALEMVVKRGSESEVEEDSLE</sequence>
<proteinExistence type="predicted"/>
<reference evidence="2 3" key="1">
    <citation type="submission" date="2020-11" db="EMBL/GenBank/DDBJ databases">
        <title>Fusibacter basophilias sp. nov.</title>
        <authorList>
            <person name="Qiu D."/>
        </authorList>
    </citation>
    <scope>NUCLEOTIDE SEQUENCE [LARGE SCALE GENOMIC DNA]</scope>
    <source>
        <strain evidence="2 3">Q10-2</strain>
    </source>
</reference>